<evidence type="ECO:0000256" key="11">
    <source>
        <dbReference type="RuleBase" id="RU003783"/>
    </source>
</evidence>
<comment type="caution">
    <text evidence="10">Lacks conserved residue(s) required for the propagation of feature annotation.</text>
</comment>
<sequence>MMKKKTVIIVGGPTAAGKTAAAIRIARQFGTEIISADSRQCYREISIGTAKPNAAELAAIHHYFINSHSIQELVNAGTYEKLALGYAANIFEHHDIAVMCGGTGLYIKAFCEGMDDMPNIPADIREKVRAEYEANGLLWLQQTLAERDPVFYASAETQNPQRLMRALEMLEATGQSITTYRKGNTAERDFNIIKLGVTLPKEQLHANIHKRVDIMMEQGLVEEVKAVLPYRHHNALQTVGYTEIFDYLDGKIDLPKAVEEIKTHTRQYAKRQLTWFRRDPLMQWFDATDIDGMMSHIQSTVQA</sequence>
<evidence type="ECO:0000256" key="4">
    <source>
        <dbReference type="ARBA" id="ARBA00022679"/>
    </source>
</evidence>
<dbReference type="Proteomes" id="UP000249547">
    <property type="component" value="Unassembled WGS sequence"/>
</dbReference>
<protein>
    <recommendedName>
        <fullName evidence="10">tRNA dimethylallyltransferase</fullName>
        <ecNumber evidence="10">2.5.1.75</ecNumber>
    </recommendedName>
    <alternativeName>
        <fullName evidence="10">Dimethylallyl diphosphate:tRNA dimethylallyltransferase</fullName>
        <shortName evidence="10">DMAPP:tRNA dimethylallyltransferase</shortName>
        <shortName evidence="10">DMATase</shortName>
    </alternativeName>
    <alternativeName>
        <fullName evidence="10">Isopentenyl-diphosphate:tRNA isopentenyltransferase</fullName>
        <shortName evidence="10">IPP transferase</shortName>
        <shortName evidence="10">IPPT</shortName>
        <shortName evidence="10">IPTase</shortName>
    </alternativeName>
</protein>
<dbReference type="SUPFAM" id="SSF52540">
    <property type="entry name" value="P-loop containing nucleoside triphosphate hydrolases"/>
    <property type="match status" value="2"/>
</dbReference>
<organism evidence="14 15">
    <name type="scientific">Chitinophaga skermanii</name>
    <dbReference type="NCBI Taxonomy" id="331697"/>
    <lineage>
        <taxon>Bacteria</taxon>
        <taxon>Pseudomonadati</taxon>
        <taxon>Bacteroidota</taxon>
        <taxon>Chitinophagia</taxon>
        <taxon>Chitinophagales</taxon>
        <taxon>Chitinophagaceae</taxon>
        <taxon>Chitinophaga</taxon>
    </lineage>
</organism>
<keyword evidence="8 10" id="KW-0460">Magnesium</keyword>
<keyword evidence="15" id="KW-1185">Reference proteome</keyword>
<feature type="site" description="Interaction with substrate tRNA" evidence="10">
    <location>
        <position position="125"/>
    </location>
</feature>
<dbReference type="AlphaFoldDB" id="A0A327QTZ7"/>
<evidence type="ECO:0000256" key="13">
    <source>
        <dbReference type="RuleBase" id="RU003785"/>
    </source>
</evidence>
<dbReference type="InterPro" id="IPR027417">
    <property type="entry name" value="P-loop_NTPase"/>
</dbReference>
<evidence type="ECO:0000256" key="6">
    <source>
        <dbReference type="ARBA" id="ARBA00022741"/>
    </source>
</evidence>
<comment type="catalytic activity">
    <reaction evidence="9 10 11">
        <text>adenosine(37) in tRNA + dimethylallyl diphosphate = N(6)-dimethylallyladenosine(37) in tRNA + diphosphate</text>
        <dbReference type="Rhea" id="RHEA:26482"/>
        <dbReference type="Rhea" id="RHEA-COMP:10162"/>
        <dbReference type="Rhea" id="RHEA-COMP:10375"/>
        <dbReference type="ChEBI" id="CHEBI:33019"/>
        <dbReference type="ChEBI" id="CHEBI:57623"/>
        <dbReference type="ChEBI" id="CHEBI:74411"/>
        <dbReference type="ChEBI" id="CHEBI:74415"/>
        <dbReference type="EC" id="2.5.1.75"/>
    </reaction>
</comment>
<dbReference type="GO" id="GO:0005524">
    <property type="term" value="F:ATP binding"/>
    <property type="evidence" value="ECO:0007669"/>
    <property type="project" value="UniProtKB-UniRule"/>
</dbReference>
<feature type="binding site" evidence="10">
    <location>
        <begin position="14"/>
        <end position="19"/>
    </location>
    <ligand>
        <name>substrate</name>
    </ligand>
</feature>
<dbReference type="PANTHER" id="PTHR11088:SF60">
    <property type="entry name" value="TRNA DIMETHYLALLYLTRANSFERASE"/>
    <property type="match status" value="1"/>
</dbReference>
<evidence type="ECO:0000256" key="3">
    <source>
        <dbReference type="ARBA" id="ARBA00005842"/>
    </source>
</evidence>
<dbReference type="InterPro" id="IPR018022">
    <property type="entry name" value="IPT"/>
</dbReference>
<name>A0A327QTZ7_9BACT</name>
<evidence type="ECO:0000256" key="12">
    <source>
        <dbReference type="RuleBase" id="RU003784"/>
    </source>
</evidence>
<evidence type="ECO:0000256" key="9">
    <source>
        <dbReference type="ARBA" id="ARBA00049563"/>
    </source>
</evidence>
<dbReference type="HAMAP" id="MF_00185">
    <property type="entry name" value="IPP_trans"/>
    <property type="match status" value="1"/>
</dbReference>
<feature type="region of interest" description="Interaction with substrate tRNA" evidence="10">
    <location>
        <begin position="161"/>
        <end position="165"/>
    </location>
</feature>
<dbReference type="EMBL" id="QLLL01000004">
    <property type="protein sequence ID" value="RAJ05227.1"/>
    <property type="molecule type" value="Genomic_DNA"/>
</dbReference>
<evidence type="ECO:0000256" key="2">
    <source>
        <dbReference type="ARBA" id="ARBA00003213"/>
    </source>
</evidence>
<evidence type="ECO:0000256" key="1">
    <source>
        <dbReference type="ARBA" id="ARBA00001946"/>
    </source>
</evidence>
<keyword evidence="6 10" id="KW-0547">Nucleotide-binding</keyword>
<evidence type="ECO:0000256" key="7">
    <source>
        <dbReference type="ARBA" id="ARBA00022840"/>
    </source>
</evidence>
<evidence type="ECO:0000313" key="15">
    <source>
        <dbReference type="Proteomes" id="UP000249547"/>
    </source>
</evidence>
<evidence type="ECO:0000313" key="14">
    <source>
        <dbReference type="EMBL" id="RAJ05227.1"/>
    </source>
</evidence>
<dbReference type="Gene3D" id="1.10.20.140">
    <property type="match status" value="1"/>
</dbReference>
<dbReference type="EC" id="2.5.1.75" evidence="10"/>
<keyword evidence="7 10" id="KW-0067">ATP-binding</keyword>
<feature type="binding site" evidence="10">
    <location>
        <begin position="12"/>
        <end position="19"/>
    </location>
    <ligand>
        <name>ATP</name>
        <dbReference type="ChEBI" id="CHEBI:30616"/>
    </ligand>
</feature>
<comment type="similarity">
    <text evidence="3 10 13">Belongs to the IPP transferase family.</text>
</comment>
<feature type="region of interest" description="Interaction with substrate tRNA" evidence="10">
    <location>
        <begin position="37"/>
        <end position="40"/>
    </location>
</feature>
<dbReference type="NCBIfam" id="TIGR00174">
    <property type="entry name" value="miaA"/>
    <property type="match status" value="1"/>
</dbReference>
<comment type="caution">
    <text evidence="14">The sequence shown here is derived from an EMBL/GenBank/DDBJ whole genome shotgun (WGS) entry which is preliminary data.</text>
</comment>
<dbReference type="InterPro" id="IPR039657">
    <property type="entry name" value="Dimethylallyltransferase"/>
</dbReference>
<dbReference type="Gene3D" id="3.40.50.300">
    <property type="entry name" value="P-loop containing nucleotide triphosphate hydrolases"/>
    <property type="match status" value="1"/>
</dbReference>
<reference evidence="14 15" key="1">
    <citation type="submission" date="2018-06" db="EMBL/GenBank/DDBJ databases">
        <title>Genomic Encyclopedia of Archaeal and Bacterial Type Strains, Phase II (KMG-II): from individual species to whole genera.</title>
        <authorList>
            <person name="Goeker M."/>
        </authorList>
    </citation>
    <scope>NUCLEOTIDE SEQUENCE [LARGE SCALE GENOMIC DNA]</scope>
    <source>
        <strain evidence="14 15">DSM 23857</strain>
    </source>
</reference>
<dbReference type="RefSeq" id="WP_245952632.1">
    <property type="nucleotide sequence ID" value="NZ_QLLL01000004.1"/>
</dbReference>
<evidence type="ECO:0000256" key="8">
    <source>
        <dbReference type="ARBA" id="ARBA00022842"/>
    </source>
</evidence>
<proteinExistence type="inferred from homology"/>
<dbReference type="PANTHER" id="PTHR11088">
    <property type="entry name" value="TRNA DIMETHYLALLYLTRANSFERASE"/>
    <property type="match status" value="1"/>
</dbReference>
<evidence type="ECO:0000256" key="5">
    <source>
        <dbReference type="ARBA" id="ARBA00022694"/>
    </source>
</evidence>
<comment type="cofactor">
    <cofactor evidence="1 10">
        <name>Mg(2+)</name>
        <dbReference type="ChEBI" id="CHEBI:18420"/>
    </cofactor>
</comment>
<evidence type="ECO:0000256" key="10">
    <source>
        <dbReference type="HAMAP-Rule" id="MF_00185"/>
    </source>
</evidence>
<feature type="site" description="Interaction with substrate tRNA" evidence="10">
    <location>
        <position position="103"/>
    </location>
</feature>
<dbReference type="GO" id="GO:0006400">
    <property type="term" value="P:tRNA modification"/>
    <property type="evidence" value="ECO:0007669"/>
    <property type="project" value="TreeGrafter"/>
</dbReference>
<dbReference type="GO" id="GO:0052381">
    <property type="term" value="F:tRNA dimethylallyltransferase activity"/>
    <property type="evidence" value="ECO:0007669"/>
    <property type="project" value="UniProtKB-UniRule"/>
</dbReference>
<keyword evidence="5 10" id="KW-0819">tRNA processing</keyword>
<dbReference type="Pfam" id="PF01715">
    <property type="entry name" value="IPPT"/>
    <property type="match status" value="1"/>
</dbReference>
<gene>
    <name evidence="10" type="primary">miaA</name>
    <name evidence="14" type="ORF">LX64_02382</name>
</gene>
<comment type="function">
    <text evidence="2 10 12">Catalyzes the transfer of a dimethylallyl group onto the adenine at position 37 in tRNAs that read codons beginning with uridine, leading to the formation of N6-(dimethylallyl)adenosine (i(6)A).</text>
</comment>
<comment type="subunit">
    <text evidence="10">Monomer.</text>
</comment>
<accession>A0A327QTZ7</accession>
<keyword evidence="4 10" id="KW-0808">Transferase</keyword>